<feature type="transmembrane region" description="Helical" evidence="7">
    <location>
        <begin position="89"/>
        <end position="110"/>
    </location>
</feature>
<gene>
    <name evidence="8" type="ORF">MSPICULIGERA_LOCUS15081</name>
</gene>
<keyword evidence="2" id="KW-1003">Cell membrane</keyword>
<accession>A0AA36G2X0</accession>
<dbReference type="AlphaFoldDB" id="A0AA36G2X0"/>
<dbReference type="GO" id="GO:0004930">
    <property type="term" value="F:G protein-coupled receptor activity"/>
    <property type="evidence" value="ECO:0007669"/>
    <property type="project" value="UniProtKB-KW"/>
</dbReference>
<dbReference type="GO" id="GO:0005886">
    <property type="term" value="C:plasma membrane"/>
    <property type="evidence" value="ECO:0007669"/>
    <property type="project" value="UniProtKB-SubCell"/>
</dbReference>
<keyword evidence="9" id="KW-1185">Reference proteome</keyword>
<proteinExistence type="predicted"/>
<keyword evidence="7" id="KW-0472">Membrane</keyword>
<feature type="transmembrane region" description="Helical" evidence="7">
    <location>
        <begin position="258"/>
        <end position="277"/>
    </location>
</feature>
<feature type="non-terminal residue" evidence="8">
    <location>
        <position position="1"/>
    </location>
</feature>
<dbReference type="EMBL" id="CATQJA010002647">
    <property type="protein sequence ID" value="CAJ0576795.1"/>
    <property type="molecule type" value="Genomic_DNA"/>
</dbReference>
<evidence type="ECO:0000256" key="2">
    <source>
        <dbReference type="ARBA" id="ARBA00022475"/>
    </source>
</evidence>
<evidence type="ECO:0000256" key="1">
    <source>
        <dbReference type="ARBA" id="ARBA00004651"/>
    </source>
</evidence>
<evidence type="ECO:0000256" key="7">
    <source>
        <dbReference type="SAM" id="Phobius"/>
    </source>
</evidence>
<keyword evidence="7" id="KW-0812">Transmembrane</keyword>
<evidence type="ECO:0000313" key="9">
    <source>
        <dbReference type="Proteomes" id="UP001177023"/>
    </source>
</evidence>
<sequence>MSTRSVPLTVTMLTECALVVIVTAPLAIAILAKRAYKERKDHVTILFLIAADIFYALSFGYMNVERYIFRPPGYNSSAVPKVPASDCNFHPTCIFMFLSVQVLGSINLSVAVDRLIATVWPTKYYQLGPRASVILMSVPFLVAIFFYVLNCILNYTSEEVISATCPYYSFPHPVLDPFFTYHRLVSTAATIPIYMVIGFLLWRRTVRHRNLNGRQQSNHLAIHLTLAMTTLAAVIFMMVPDIITAAIPRRTLGGDFRLILSCVVLGKAFANFAIYIWRFRELRTLYIQLFTKSFQVRRKTVIDMSSNNLTPIK</sequence>
<dbReference type="SUPFAM" id="SSF81321">
    <property type="entry name" value="Family A G protein-coupled receptor-like"/>
    <property type="match status" value="1"/>
</dbReference>
<evidence type="ECO:0000256" key="5">
    <source>
        <dbReference type="ARBA" id="ARBA00023180"/>
    </source>
</evidence>
<dbReference type="PANTHER" id="PTHR24246">
    <property type="entry name" value="OLFACTORY RECEPTOR AND ADENOSINE RECEPTOR"/>
    <property type="match status" value="1"/>
</dbReference>
<evidence type="ECO:0000313" key="8">
    <source>
        <dbReference type="EMBL" id="CAJ0576795.1"/>
    </source>
</evidence>
<feature type="transmembrane region" description="Helical" evidence="7">
    <location>
        <begin position="181"/>
        <end position="202"/>
    </location>
</feature>
<dbReference type="PANTHER" id="PTHR24246:SF27">
    <property type="entry name" value="ADENOSINE RECEPTOR, ISOFORM A"/>
    <property type="match status" value="1"/>
</dbReference>
<feature type="transmembrane region" description="Helical" evidence="7">
    <location>
        <begin position="222"/>
        <end position="246"/>
    </location>
</feature>
<evidence type="ECO:0008006" key="10">
    <source>
        <dbReference type="Google" id="ProtNLM"/>
    </source>
</evidence>
<dbReference type="Gene3D" id="1.20.1070.10">
    <property type="entry name" value="Rhodopsin 7-helix transmembrane proteins"/>
    <property type="match status" value="1"/>
</dbReference>
<keyword evidence="6" id="KW-0807">Transducer</keyword>
<feature type="transmembrane region" description="Helical" evidence="7">
    <location>
        <begin position="131"/>
        <end position="149"/>
    </location>
</feature>
<keyword evidence="3" id="KW-0297">G-protein coupled receptor</keyword>
<name>A0AA36G2X0_9BILA</name>
<dbReference type="Proteomes" id="UP001177023">
    <property type="component" value="Unassembled WGS sequence"/>
</dbReference>
<feature type="transmembrane region" description="Helical" evidence="7">
    <location>
        <begin position="12"/>
        <end position="31"/>
    </location>
</feature>
<comment type="subcellular location">
    <subcellularLocation>
        <location evidence="1">Cell membrane</location>
        <topology evidence="1">Multi-pass membrane protein</topology>
    </subcellularLocation>
</comment>
<keyword evidence="4" id="KW-0675">Receptor</keyword>
<keyword evidence="7" id="KW-1133">Transmembrane helix</keyword>
<comment type="caution">
    <text evidence="8">The sequence shown here is derived from an EMBL/GenBank/DDBJ whole genome shotgun (WGS) entry which is preliminary data.</text>
</comment>
<reference evidence="8" key="1">
    <citation type="submission" date="2023-06" db="EMBL/GenBank/DDBJ databases">
        <authorList>
            <person name="Delattre M."/>
        </authorList>
    </citation>
    <scope>NUCLEOTIDE SEQUENCE</scope>
    <source>
        <strain evidence="8">AF72</strain>
    </source>
</reference>
<organism evidence="8 9">
    <name type="scientific">Mesorhabditis spiculigera</name>
    <dbReference type="NCBI Taxonomy" id="96644"/>
    <lineage>
        <taxon>Eukaryota</taxon>
        <taxon>Metazoa</taxon>
        <taxon>Ecdysozoa</taxon>
        <taxon>Nematoda</taxon>
        <taxon>Chromadorea</taxon>
        <taxon>Rhabditida</taxon>
        <taxon>Rhabditina</taxon>
        <taxon>Rhabditomorpha</taxon>
        <taxon>Rhabditoidea</taxon>
        <taxon>Rhabditidae</taxon>
        <taxon>Mesorhabditinae</taxon>
        <taxon>Mesorhabditis</taxon>
    </lineage>
</organism>
<evidence type="ECO:0000256" key="6">
    <source>
        <dbReference type="ARBA" id="ARBA00023224"/>
    </source>
</evidence>
<evidence type="ECO:0000256" key="4">
    <source>
        <dbReference type="ARBA" id="ARBA00023170"/>
    </source>
</evidence>
<protein>
    <recommendedName>
        <fullName evidence="10">G-protein coupled receptors family 1 profile domain-containing protein</fullName>
    </recommendedName>
</protein>
<keyword evidence="5" id="KW-0325">Glycoprotein</keyword>
<feature type="transmembrane region" description="Helical" evidence="7">
    <location>
        <begin position="43"/>
        <end position="62"/>
    </location>
</feature>
<evidence type="ECO:0000256" key="3">
    <source>
        <dbReference type="ARBA" id="ARBA00023040"/>
    </source>
</evidence>